<keyword evidence="4 5" id="KW-0472">Membrane</keyword>
<feature type="transmembrane region" description="Helical" evidence="5">
    <location>
        <begin position="35"/>
        <end position="56"/>
    </location>
</feature>
<dbReference type="Gene3D" id="1.20.120.1630">
    <property type="match status" value="1"/>
</dbReference>
<keyword evidence="6" id="KW-0489">Methyltransferase</keyword>
<name>A0ABW3YVK4_MYCRA</name>
<evidence type="ECO:0000256" key="4">
    <source>
        <dbReference type="ARBA" id="ARBA00023136"/>
    </source>
</evidence>
<dbReference type="PROSITE" id="PS50244">
    <property type="entry name" value="S5A_REDUCTASE"/>
    <property type="match status" value="1"/>
</dbReference>
<keyword evidence="6" id="KW-0808">Transferase</keyword>
<dbReference type="EC" id="2.1.1.100" evidence="6"/>
<comment type="subcellular location">
    <subcellularLocation>
        <location evidence="1">Endomembrane system</location>
        <topology evidence="1">Multi-pass membrane protein</topology>
    </subcellularLocation>
</comment>
<sequence>METALDIAVACVSVIVVGFYTWSLRGHFSSPRMPAGMKVVSAAVTLTTLCFLYLVWSRQQPVAAQLVGLGLEIAAMALFWWAISASRKARLRFAFDPDKPDSLVTIGPYRLVRHPFYTSYIVFWTGWAIATWTSWAALPVLAFVIIYVVAAKGEESKFAATPLAAEYEAYRRRTGFLIPKLARA</sequence>
<dbReference type="GO" id="GO:0004671">
    <property type="term" value="F:protein C-terminal S-isoprenylcysteine carboxyl O-methyltransferase activity"/>
    <property type="evidence" value="ECO:0007669"/>
    <property type="project" value="UniProtKB-EC"/>
</dbReference>
<dbReference type="GO" id="GO:0032259">
    <property type="term" value="P:methylation"/>
    <property type="evidence" value="ECO:0007669"/>
    <property type="project" value="UniProtKB-KW"/>
</dbReference>
<dbReference type="InterPro" id="IPR007318">
    <property type="entry name" value="Phopholipid_MeTrfase"/>
</dbReference>
<accession>A0ABW3YVK4</accession>
<dbReference type="PANTHER" id="PTHR43847">
    <property type="entry name" value="BLL3993 PROTEIN"/>
    <property type="match status" value="1"/>
</dbReference>
<evidence type="ECO:0000256" key="1">
    <source>
        <dbReference type="ARBA" id="ARBA00004127"/>
    </source>
</evidence>
<evidence type="ECO:0000313" key="7">
    <source>
        <dbReference type="Proteomes" id="UP001597173"/>
    </source>
</evidence>
<dbReference type="EC" id="2.1.1.334" evidence="6"/>
<organism evidence="6 7">
    <name type="scientific">Mycoplana ramosa</name>
    <name type="common">Mycoplana bullata</name>
    <dbReference type="NCBI Taxonomy" id="40837"/>
    <lineage>
        <taxon>Bacteria</taxon>
        <taxon>Pseudomonadati</taxon>
        <taxon>Pseudomonadota</taxon>
        <taxon>Alphaproteobacteria</taxon>
        <taxon>Hyphomicrobiales</taxon>
        <taxon>Rhizobiaceae</taxon>
        <taxon>Mycoplana</taxon>
    </lineage>
</organism>
<dbReference type="InterPro" id="IPR052527">
    <property type="entry name" value="Metal_cation-efflux_comp"/>
</dbReference>
<evidence type="ECO:0000256" key="5">
    <source>
        <dbReference type="SAM" id="Phobius"/>
    </source>
</evidence>
<evidence type="ECO:0000256" key="2">
    <source>
        <dbReference type="ARBA" id="ARBA00022692"/>
    </source>
</evidence>
<feature type="transmembrane region" description="Helical" evidence="5">
    <location>
        <begin position="120"/>
        <end position="150"/>
    </location>
</feature>
<protein>
    <submittedName>
        <fullName evidence="6">Methyltransferase family protein</fullName>
        <ecNumber evidence="6">2.1.1.100</ecNumber>
        <ecNumber evidence="6">2.1.1.334</ecNumber>
    </submittedName>
</protein>
<evidence type="ECO:0000313" key="6">
    <source>
        <dbReference type="EMBL" id="MFD1327939.1"/>
    </source>
</evidence>
<dbReference type="Pfam" id="PF04191">
    <property type="entry name" value="PEMT"/>
    <property type="match status" value="1"/>
</dbReference>
<reference evidence="7" key="1">
    <citation type="journal article" date="2019" name="Int. J. Syst. Evol. Microbiol.">
        <title>The Global Catalogue of Microorganisms (GCM) 10K type strain sequencing project: providing services to taxonomists for standard genome sequencing and annotation.</title>
        <authorList>
            <consortium name="The Broad Institute Genomics Platform"/>
            <consortium name="The Broad Institute Genome Sequencing Center for Infectious Disease"/>
            <person name="Wu L."/>
            <person name="Ma J."/>
        </authorList>
    </citation>
    <scope>NUCLEOTIDE SEQUENCE [LARGE SCALE GENOMIC DNA]</scope>
    <source>
        <strain evidence="7">CCUG 55609</strain>
    </source>
</reference>
<keyword evidence="7" id="KW-1185">Reference proteome</keyword>
<evidence type="ECO:0000256" key="3">
    <source>
        <dbReference type="ARBA" id="ARBA00022989"/>
    </source>
</evidence>
<dbReference type="RefSeq" id="WP_374836810.1">
    <property type="nucleotide sequence ID" value="NZ_JBHEEW010000003.1"/>
</dbReference>
<dbReference type="PANTHER" id="PTHR43847:SF1">
    <property type="entry name" value="BLL3993 PROTEIN"/>
    <property type="match status" value="1"/>
</dbReference>
<proteinExistence type="predicted"/>
<dbReference type="Proteomes" id="UP001597173">
    <property type="component" value="Unassembled WGS sequence"/>
</dbReference>
<dbReference type="EMBL" id="JBHTNF010000003">
    <property type="protein sequence ID" value="MFD1327939.1"/>
    <property type="molecule type" value="Genomic_DNA"/>
</dbReference>
<keyword evidence="3 5" id="KW-1133">Transmembrane helix</keyword>
<feature type="transmembrane region" description="Helical" evidence="5">
    <location>
        <begin position="6"/>
        <end position="23"/>
    </location>
</feature>
<feature type="transmembrane region" description="Helical" evidence="5">
    <location>
        <begin position="62"/>
        <end position="83"/>
    </location>
</feature>
<comment type="caution">
    <text evidence="6">The sequence shown here is derived from an EMBL/GenBank/DDBJ whole genome shotgun (WGS) entry which is preliminary data.</text>
</comment>
<keyword evidence="2 5" id="KW-0812">Transmembrane</keyword>
<gene>
    <name evidence="6" type="ORF">ACFQ33_08525</name>
</gene>